<dbReference type="SMART" id="SM00869">
    <property type="entry name" value="Autotransporter"/>
    <property type="match status" value="1"/>
</dbReference>
<keyword evidence="1" id="KW-0732">Signal</keyword>
<dbReference type="SUPFAM" id="SSF103515">
    <property type="entry name" value="Autotransporter"/>
    <property type="match status" value="1"/>
</dbReference>
<dbReference type="InterPro" id="IPR036709">
    <property type="entry name" value="Autotransporte_beta_dom_sf"/>
</dbReference>
<proteinExistence type="predicted"/>
<evidence type="ECO:0000259" key="2">
    <source>
        <dbReference type="PROSITE" id="PS51208"/>
    </source>
</evidence>
<dbReference type="GO" id="GO:0019867">
    <property type="term" value="C:outer membrane"/>
    <property type="evidence" value="ECO:0007669"/>
    <property type="project" value="InterPro"/>
</dbReference>
<gene>
    <name evidence="3" type="ORF">EHE22_23200</name>
</gene>
<dbReference type="InterPro" id="IPR005546">
    <property type="entry name" value="Autotransporte_beta"/>
</dbReference>
<dbReference type="Pfam" id="PF03797">
    <property type="entry name" value="Autotransporter"/>
    <property type="match status" value="1"/>
</dbReference>
<dbReference type="NCBIfam" id="TIGR01414">
    <property type="entry name" value="autotrans_barl"/>
    <property type="match status" value="1"/>
</dbReference>
<feature type="domain" description="Autotransporter" evidence="2">
    <location>
        <begin position="1380"/>
        <end position="1658"/>
    </location>
</feature>
<dbReference type="RefSeq" id="WP_171380413.1">
    <property type="nucleotide sequence ID" value="NZ_PKQI01000004.1"/>
</dbReference>
<protein>
    <submittedName>
        <fullName evidence="3">Autotransporter domain-containing protein</fullName>
    </submittedName>
</protein>
<name>A0A7Y3T967_9HYPH</name>
<dbReference type="InterPro" id="IPR012332">
    <property type="entry name" value="Autotransporter_pectin_lyase_C"/>
</dbReference>
<dbReference type="Proteomes" id="UP000526233">
    <property type="component" value="Unassembled WGS sequence"/>
</dbReference>
<evidence type="ECO:0000313" key="4">
    <source>
        <dbReference type="Proteomes" id="UP000526233"/>
    </source>
</evidence>
<dbReference type="PANTHER" id="PTHR35037">
    <property type="entry name" value="C-TERMINAL REGION OF AIDA-LIKE PROTEIN"/>
    <property type="match status" value="1"/>
</dbReference>
<organism evidence="3 4">
    <name type="scientific">Brucella pseudogrignonensis</name>
    <dbReference type="NCBI Taxonomy" id="419475"/>
    <lineage>
        <taxon>Bacteria</taxon>
        <taxon>Pseudomonadati</taxon>
        <taxon>Pseudomonadota</taxon>
        <taxon>Alphaproteobacteria</taxon>
        <taxon>Hyphomicrobiales</taxon>
        <taxon>Brucellaceae</taxon>
        <taxon>Brucella/Ochrobactrum group</taxon>
        <taxon>Brucella</taxon>
    </lineage>
</organism>
<dbReference type="Gene3D" id="2.40.128.130">
    <property type="entry name" value="Autotransporter beta-domain"/>
    <property type="match status" value="1"/>
</dbReference>
<evidence type="ECO:0000313" key="3">
    <source>
        <dbReference type="EMBL" id="NNV23299.1"/>
    </source>
</evidence>
<dbReference type="InterPro" id="IPR011050">
    <property type="entry name" value="Pectin_lyase_fold/virulence"/>
</dbReference>
<dbReference type="Pfam" id="PF12951">
    <property type="entry name" value="PATR"/>
    <property type="match status" value="8"/>
</dbReference>
<dbReference type="NCBIfam" id="TIGR02601">
    <property type="entry name" value="autotrns_rpt"/>
    <property type="match status" value="8"/>
</dbReference>
<sequence>MSSNIENFLIGRDAIACGEDLSGAKRRRTSLLASVSINILASVASFNQQYRYFNKVGLVTLGLMAAPMAAHAHTDSLGYILSPGSSDGLYTARIVYGSWHTGTIAAEGAAKLSKDESEVGTQNFVMYPGPYTNGNMPEGLILGQNYFYASSDGQTLTDTPHPSGVYNFQYAEFLDLQPGTYTFGYASTSGLSANWTPAGSAISQGKFTITADGGIIVPGTATDIAGAGTEYDASKLGDSVNPVFTGGTLVANENDKTYSNDFTLDSSATNTLDANGNNNTFTGEFSDANSAQAGKITFADSSSGGDGTVILTGKNTHTGGTTVTSGTLAVSGNGTLGAESGTTTINGGTLELGGTSQTQQALVQSSGTVQNGTVNVDDYTLSGGTLASTAVINATDAISVSAGQVDGVLNGAAELTKTGSGTVTLTNANGYTGGTTMNAGTLAVSGNGTLGAESGTTTINGGTLELGGTSQTQQALVQSSGTVQNGTVNVDDYTLSGGTLASTAVINATDAISVSAGQVDGVLNGAAELTKTGSGTVTLTNANGYTGGTTMNAGTLAVSGNGTLGAESGTTTINGGTLELGGTSQTQQALVQSSGTVQNGTVNVDDYTLSGGTLASTAVINATDAISVSAGQVDGVLNGAAELTKTGSGTVTLTNANGYTGGTTMNAGTLAVSGNGTLGAESGTTTINGGTLELGGTSQTQQALVQSSGTVQNGTVNVDDYTLSGGTLASTAVINATDAISVSAGQVDGVLNGAAELTKTGSGTVTLTNANGYTGGTTMNAGTLAVSGNGTLGAESGTTTINGGTLELGGTSQTQQALVQSSGTVQNGTVNVDDYTLSGGTLASTAVINATDAISVSAGQVDGVLNGAAELTKTGSGTVTLTNANGYTGGTTMNAGTLAVSGNGTLGAESGTTTINGGTLELGGTSQTQQALVQSSGTVQNGTVNVDDYTLSGGTLASTAVINATDAISVSAGQVDGVLNGAAELTKTGSGTVTLTNANSYTGGTTIEGGALVVGNGATGGSIIGDVANNGTLVLNRSDRVDFTGDISGTGSLVLTGGGVTQLGNNNQYEGSTNVASSVALGTASSFGKGKISNNGLVVFGQQQAGELSNVLAGAGSFVKAGAGALTLSGDGDFNGTFYVEEGAVIANSQLGQSNFEIGNGAILGGTGRVGNLTLENGSVLATGQSIGTLNVTGNIQQQSGSLWQVEVAQSGVNDSLIAGGSASIENGSVLNVENLTGERYALDASFQVLSAQNGVSGTYTLTGDTYISTFYGLTADYSNPNAVVLRVSQSRSFDQISGLNKNQNAVAGALQFLDINNPLYQAIGYLTDENEAKRAFTQLGGEIHSSGQAVAIEDSRFVREAAFGRLRSSLGGIGAGEAVKDDGVSWWSHGFGSGGRFENTTNNGASDLDRTIGGGFAGVDAALNNSWRIGALAGYSHSNFNTRWLDSSGEAAGYHVGVYGGGKAGMLDVKLGAAYSWQEIDTSRSISFTGYTDALSASYRNHVTQVYGEVSHQFDVMGVVAEPFANLAYVHLNSGSFTEDGGAAALRADSNNSSTVFSTLGLRASFAVSEDGATKFYGSAGWRHAYNDLNPAATTSFVAGGNVFSTGGVPIAQDVGVLEFGLDRKLNDGLSIGVSYSGQFSKGSQDNGAKARLQWKF</sequence>
<evidence type="ECO:0000256" key="1">
    <source>
        <dbReference type="ARBA" id="ARBA00022729"/>
    </source>
</evidence>
<dbReference type="EMBL" id="PKQI01000004">
    <property type="protein sequence ID" value="NNV23299.1"/>
    <property type="molecule type" value="Genomic_DNA"/>
</dbReference>
<dbReference type="SUPFAM" id="SSF51126">
    <property type="entry name" value="Pectin lyase-like"/>
    <property type="match status" value="7"/>
</dbReference>
<dbReference type="PANTHER" id="PTHR35037:SF3">
    <property type="entry name" value="C-TERMINAL REGION OF AIDA-LIKE PROTEIN"/>
    <property type="match status" value="1"/>
</dbReference>
<dbReference type="PROSITE" id="PS51208">
    <property type="entry name" value="AUTOTRANSPORTER"/>
    <property type="match status" value="1"/>
</dbReference>
<accession>A0A7Y3T967</accession>
<dbReference type="InterPro" id="IPR013425">
    <property type="entry name" value="Autotrns_rpt"/>
</dbReference>
<dbReference type="InterPro" id="IPR051551">
    <property type="entry name" value="Autotransporter_adhesion"/>
</dbReference>
<dbReference type="InterPro" id="IPR006315">
    <property type="entry name" value="OM_autotransptr_brl_dom"/>
</dbReference>
<dbReference type="Gene3D" id="2.160.20.20">
    <property type="match status" value="4"/>
</dbReference>
<reference evidence="3 4" key="1">
    <citation type="submission" date="2018-11" db="EMBL/GenBank/DDBJ databases">
        <title>Genome sequencing and analysis.</title>
        <authorList>
            <person name="Huang Y.-T."/>
        </authorList>
    </citation>
    <scope>NUCLEOTIDE SEQUENCE [LARGE SCALE GENOMIC DNA]</scope>
    <source>
        <strain evidence="3 4">SHIN</strain>
    </source>
</reference>
<comment type="caution">
    <text evidence="3">The sequence shown here is derived from an EMBL/GenBank/DDBJ whole genome shotgun (WGS) entry which is preliminary data.</text>
</comment>